<organism evidence="5 6">
    <name type="scientific">Variovorax paradoxus</name>
    <dbReference type="NCBI Taxonomy" id="34073"/>
    <lineage>
        <taxon>Bacteria</taxon>
        <taxon>Pseudomonadati</taxon>
        <taxon>Pseudomonadota</taxon>
        <taxon>Betaproteobacteria</taxon>
        <taxon>Burkholderiales</taxon>
        <taxon>Comamonadaceae</taxon>
        <taxon>Variovorax</taxon>
    </lineage>
</organism>
<keyword evidence="6" id="KW-1185">Reference proteome</keyword>
<dbReference type="SUPFAM" id="SSF52540">
    <property type="entry name" value="P-loop containing nucleoside triphosphate hydrolases"/>
    <property type="match status" value="1"/>
</dbReference>
<protein>
    <submittedName>
        <fullName evidence="5">DNA replication protein DnaC</fullName>
    </submittedName>
</protein>
<dbReference type="EMBL" id="JZWI01000072">
    <property type="protein sequence ID" value="KLN52105.1"/>
    <property type="molecule type" value="Genomic_DNA"/>
</dbReference>
<evidence type="ECO:0000313" key="5">
    <source>
        <dbReference type="EMBL" id="KLN52105.1"/>
    </source>
</evidence>
<proteinExistence type="inferred from homology"/>
<dbReference type="Pfam" id="PF01695">
    <property type="entry name" value="IstB_IS21"/>
    <property type="match status" value="1"/>
</dbReference>
<keyword evidence="2" id="KW-0547">Nucleotide-binding</keyword>
<sequence length="254" mass="28774">MNMTEIERALRELRLSGIADTLSTRVMQAQAAQQPFLETLAAVLQDELDRRRSRLMERRFKRSGLAERLTLADFDWRFNPKLPRNACFELHTLKFVGEGANALIVGKPGTGKSHIAKAVAYQATLQGYDVRYVEADSEFARYGLASTAQQAEQLMGWIEPDLLVLDDLFLARRIADVSAELLQAIVHQRYKLRRAIVITSNRVVQDWGKYLADATMATTILDRLMHRCAMLEFEGKSYRLKEAAARIAITPESS</sequence>
<comment type="caution">
    <text evidence="5">The sequence shown here is derived from an EMBL/GenBank/DDBJ whole genome shotgun (WGS) entry which is preliminary data.</text>
</comment>
<dbReference type="RefSeq" id="WP_047787749.1">
    <property type="nucleotide sequence ID" value="NZ_JZWI01000072.1"/>
</dbReference>
<dbReference type="AlphaFoldDB" id="A0A0H2M4X1"/>
<dbReference type="SMART" id="SM00382">
    <property type="entry name" value="AAA"/>
    <property type="match status" value="1"/>
</dbReference>
<dbReference type="InterPro" id="IPR027417">
    <property type="entry name" value="P-loop_NTPase"/>
</dbReference>
<gene>
    <name evidence="5" type="primary">dnaC</name>
    <name evidence="5" type="ORF">VPARA_67830</name>
</gene>
<dbReference type="InterPro" id="IPR028350">
    <property type="entry name" value="DNAC/IstB-like"/>
</dbReference>
<dbReference type="InterPro" id="IPR003593">
    <property type="entry name" value="AAA+_ATPase"/>
</dbReference>
<dbReference type="InterPro" id="IPR047661">
    <property type="entry name" value="IstB"/>
</dbReference>
<dbReference type="PATRIC" id="fig|34073.19.peg.7000"/>
<dbReference type="GO" id="GO:0006260">
    <property type="term" value="P:DNA replication"/>
    <property type="evidence" value="ECO:0007669"/>
    <property type="project" value="TreeGrafter"/>
</dbReference>
<dbReference type="PANTHER" id="PTHR30050">
    <property type="entry name" value="CHROMOSOMAL REPLICATION INITIATOR PROTEIN DNAA"/>
    <property type="match status" value="1"/>
</dbReference>
<dbReference type="PANTHER" id="PTHR30050:SF4">
    <property type="entry name" value="ATP-BINDING PROTEIN RV3427C IN INSERTION SEQUENCE-RELATED"/>
    <property type="match status" value="1"/>
</dbReference>
<evidence type="ECO:0000313" key="6">
    <source>
        <dbReference type="Proteomes" id="UP000035170"/>
    </source>
</evidence>
<reference evidence="5 6" key="1">
    <citation type="submission" date="2015-03" db="EMBL/GenBank/DDBJ databases">
        <title>Genome sequence of Variovorax paradoxus TBEA6.</title>
        <authorList>
            <person name="Poehlein A."/>
            <person name="Schuldes J."/>
            <person name="Wuebbeler J.H."/>
            <person name="Hiessl S."/>
            <person name="Steinbuechel A."/>
            <person name="Daniel R."/>
        </authorList>
    </citation>
    <scope>NUCLEOTIDE SEQUENCE [LARGE SCALE GENOMIC DNA]</scope>
    <source>
        <strain evidence="5 6">TBEA6</strain>
    </source>
</reference>
<evidence type="ECO:0000256" key="1">
    <source>
        <dbReference type="ARBA" id="ARBA00008059"/>
    </source>
</evidence>
<evidence type="ECO:0000256" key="2">
    <source>
        <dbReference type="ARBA" id="ARBA00022741"/>
    </source>
</evidence>
<feature type="domain" description="AAA+ ATPase" evidence="4">
    <location>
        <begin position="98"/>
        <end position="231"/>
    </location>
</feature>
<name>A0A0H2M4X1_VARPD</name>
<dbReference type="InterPro" id="IPR002611">
    <property type="entry name" value="IstB_ATP-bd"/>
</dbReference>
<keyword evidence="3" id="KW-0067">ATP-binding</keyword>
<dbReference type="NCBIfam" id="NF038214">
    <property type="entry name" value="IS21_help_AAA"/>
    <property type="match status" value="1"/>
</dbReference>
<dbReference type="GO" id="GO:0005524">
    <property type="term" value="F:ATP binding"/>
    <property type="evidence" value="ECO:0007669"/>
    <property type="project" value="UniProtKB-KW"/>
</dbReference>
<dbReference type="Gene3D" id="3.40.50.300">
    <property type="entry name" value="P-loop containing nucleotide triphosphate hydrolases"/>
    <property type="match status" value="1"/>
</dbReference>
<evidence type="ECO:0000259" key="4">
    <source>
        <dbReference type="SMART" id="SM00382"/>
    </source>
</evidence>
<accession>A0A0H2M4X1</accession>
<evidence type="ECO:0000256" key="3">
    <source>
        <dbReference type="ARBA" id="ARBA00022840"/>
    </source>
</evidence>
<dbReference type="PIRSF" id="PIRSF003073">
    <property type="entry name" value="DNAC_TnpB_IstB"/>
    <property type="match status" value="1"/>
</dbReference>
<dbReference type="Proteomes" id="UP000035170">
    <property type="component" value="Unassembled WGS sequence"/>
</dbReference>
<comment type="similarity">
    <text evidence="1">Belongs to the IS21/IS1162 putative ATP-binding protein family.</text>
</comment>